<organism evidence="1 2">
    <name type="scientific">Acinetobacter courvalinii</name>
    <dbReference type="NCBI Taxonomy" id="280147"/>
    <lineage>
        <taxon>Bacteria</taxon>
        <taxon>Pseudomonadati</taxon>
        <taxon>Pseudomonadota</taxon>
        <taxon>Gammaproteobacteria</taxon>
        <taxon>Moraxellales</taxon>
        <taxon>Moraxellaceae</taxon>
        <taxon>Acinetobacter</taxon>
    </lineage>
</organism>
<dbReference type="EMBL" id="BMDA01000001">
    <property type="protein sequence ID" value="GGH25791.1"/>
    <property type="molecule type" value="Genomic_DNA"/>
</dbReference>
<gene>
    <name evidence="1" type="ORF">GCM10007354_02770</name>
</gene>
<evidence type="ECO:0000313" key="2">
    <source>
        <dbReference type="Proteomes" id="UP000652691"/>
    </source>
</evidence>
<evidence type="ECO:0000313" key="1">
    <source>
        <dbReference type="EMBL" id="GGH25791.1"/>
    </source>
</evidence>
<name>A0ABD0A3I6_9GAMM</name>
<dbReference type="Proteomes" id="UP000652691">
    <property type="component" value="Unassembled WGS sequence"/>
</dbReference>
<accession>A0ABD0A3I6</accession>
<proteinExistence type="predicted"/>
<sequence>MNNKNDLNVKIKAFNPIFKSTMAFSHTDYKVKTSLICTNLNYNLDVS</sequence>
<comment type="caution">
    <text evidence="1">The sequence shown here is derived from an EMBL/GenBank/DDBJ whole genome shotgun (WGS) entry which is preliminary data.</text>
</comment>
<reference evidence="1 2" key="1">
    <citation type="journal article" date="2014" name="Int. J. Syst. Evol. Microbiol.">
        <title>Complete genome sequence of Corynebacterium casei LMG S-19264T (=DSM 44701T), isolated from a smear-ripened cheese.</title>
        <authorList>
            <consortium name="US DOE Joint Genome Institute (JGI-PGF)"/>
            <person name="Walter F."/>
            <person name="Albersmeier A."/>
            <person name="Kalinowski J."/>
            <person name="Ruckert C."/>
        </authorList>
    </citation>
    <scope>NUCLEOTIDE SEQUENCE [LARGE SCALE GENOMIC DNA]</scope>
    <source>
        <strain evidence="1 2">CCM 8635</strain>
    </source>
</reference>
<protein>
    <submittedName>
        <fullName evidence="1">Uncharacterized protein</fullName>
    </submittedName>
</protein>
<dbReference type="AlphaFoldDB" id="A0ABD0A3I6"/>